<accession>A0AAE1ADZ5</accession>
<keyword evidence="2" id="KW-1185">Reference proteome</keyword>
<evidence type="ECO:0000313" key="1">
    <source>
        <dbReference type="EMBL" id="KAK3785823.1"/>
    </source>
</evidence>
<sequence length="186" mass="21497">MKEGRRFQSQKLELIQTFDEHKLPKKPTISRAAFPNQTRRCLSFRASVATDNVVLDTRRCDIQAVLPPTLFTVGKLPSLTLKYEVHRRWHESKQRAITRAADREMCGVEKMWSRTVTGSPSRRHSTLHRKATVKSSENISQIQSKYLSRFFLSPSETRMEATRSEQCDVRHLLFPSLLSTQPPDTI</sequence>
<dbReference type="Proteomes" id="UP001283361">
    <property type="component" value="Unassembled WGS sequence"/>
</dbReference>
<protein>
    <submittedName>
        <fullName evidence="1">Uncharacterized protein</fullName>
    </submittedName>
</protein>
<name>A0AAE1ADZ5_9GAST</name>
<organism evidence="1 2">
    <name type="scientific">Elysia crispata</name>
    <name type="common">lettuce slug</name>
    <dbReference type="NCBI Taxonomy" id="231223"/>
    <lineage>
        <taxon>Eukaryota</taxon>
        <taxon>Metazoa</taxon>
        <taxon>Spiralia</taxon>
        <taxon>Lophotrochozoa</taxon>
        <taxon>Mollusca</taxon>
        <taxon>Gastropoda</taxon>
        <taxon>Heterobranchia</taxon>
        <taxon>Euthyneura</taxon>
        <taxon>Panpulmonata</taxon>
        <taxon>Sacoglossa</taxon>
        <taxon>Placobranchoidea</taxon>
        <taxon>Plakobranchidae</taxon>
        <taxon>Elysia</taxon>
    </lineage>
</organism>
<proteinExistence type="predicted"/>
<reference evidence="1" key="1">
    <citation type="journal article" date="2023" name="G3 (Bethesda)">
        <title>A reference genome for the long-term kleptoplast-retaining sea slug Elysia crispata morphotype clarki.</title>
        <authorList>
            <person name="Eastman K.E."/>
            <person name="Pendleton A.L."/>
            <person name="Shaikh M.A."/>
            <person name="Suttiyut T."/>
            <person name="Ogas R."/>
            <person name="Tomko P."/>
            <person name="Gavelis G."/>
            <person name="Widhalm J.R."/>
            <person name="Wisecaver J.H."/>
        </authorList>
    </citation>
    <scope>NUCLEOTIDE SEQUENCE</scope>
    <source>
        <strain evidence="1">ECLA1</strain>
    </source>
</reference>
<dbReference type="EMBL" id="JAWDGP010002060">
    <property type="protein sequence ID" value="KAK3785823.1"/>
    <property type="molecule type" value="Genomic_DNA"/>
</dbReference>
<dbReference type="AlphaFoldDB" id="A0AAE1ADZ5"/>
<comment type="caution">
    <text evidence="1">The sequence shown here is derived from an EMBL/GenBank/DDBJ whole genome shotgun (WGS) entry which is preliminary data.</text>
</comment>
<evidence type="ECO:0000313" key="2">
    <source>
        <dbReference type="Proteomes" id="UP001283361"/>
    </source>
</evidence>
<gene>
    <name evidence="1" type="ORF">RRG08_050842</name>
</gene>